<dbReference type="SUPFAM" id="SSF46785">
    <property type="entry name" value="Winged helix' DNA-binding domain"/>
    <property type="match status" value="1"/>
</dbReference>
<evidence type="ECO:0000256" key="1">
    <source>
        <dbReference type="ARBA" id="ARBA00023015"/>
    </source>
</evidence>
<dbReference type="GO" id="GO:0003677">
    <property type="term" value="F:DNA binding"/>
    <property type="evidence" value="ECO:0007669"/>
    <property type="project" value="UniProtKB-KW"/>
</dbReference>
<dbReference type="SMART" id="SM00100">
    <property type="entry name" value="cNMP"/>
    <property type="match status" value="1"/>
</dbReference>
<evidence type="ECO:0000256" key="2">
    <source>
        <dbReference type="ARBA" id="ARBA00023125"/>
    </source>
</evidence>
<keyword evidence="7" id="KW-1185">Reference proteome</keyword>
<dbReference type="Gene3D" id="1.10.10.10">
    <property type="entry name" value="Winged helix-like DNA-binding domain superfamily/Winged helix DNA-binding domain"/>
    <property type="match status" value="1"/>
</dbReference>
<dbReference type="SMART" id="SM00419">
    <property type="entry name" value="HTH_CRP"/>
    <property type="match status" value="1"/>
</dbReference>
<dbReference type="PRINTS" id="PR00034">
    <property type="entry name" value="HTHCRP"/>
</dbReference>
<dbReference type="Pfam" id="PF13545">
    <property type="entry name" value="HTH_Crp_2"/>
    <property type="match status" value="1"/>
</dbReference>
<dbReference type="AlphaFoldDB" id="A0A1I4VHJ5"/>
<evidence type="ECO:0000259" key="4">
    <source>
        <dbReference type="PROSITE" id="PS50042"/>
    </source>
</evidence>
<dbReference type="Pfam" id="PF00027">
    <property type="entry name" value="cNMP_binding"/>
    <property type="match status" value="1"/>
</dbReference>
<evidence type="ECO:0000259" key="5">
    <source>
        <dbReference type="PROSITE" id="PS51063"/>
    </source>
</evidence>
<evidence type="ECO:0000256" key="3">
    <source>
        <dbReference type="ARBA" id="ARBA00023163"/>
    </source>
</evidence>
<dbReference type="SUPFAM" id="SSF51206">
    <property type="entry name" value="cAMP-binding domain-like"/>
    <property type="match status" value="1"/>
</dbReference>
<dbReference type="RefSeq" id="WP_092047535.1">
    <property type="nucleotide sequence ID" value="NZ_FOTK01000101.1"/>
</dbReference>
<proteinExistence type="predicted"/>
<gene>
    <name evidence="6" type="ORF">SAMN05192568_11015</name>
</gene>
<feature type="domain" description="HTH crp-type" evidence="5">
    <location>
        <begin position="148"/>
        <end position="217"/>
    </location>
</feature>
<dbReference type="InterPro" id="IPR036390">
    <property type="entry name" value="WH_DNA-bd_sf"/>
</dbReference>
<accession>A0A1I4VHJ5</accession>
<dbReference type="PROSITE" id="PS00042">
    <property type="entry name" value="HTH_CRP_1"/>
    <property type="match status" value="1"/>
</dbReference>
<dbReference type="STRING" id="582667.SAMN05192568_11015"/>
<name>A0A1I4VHJ5_9HYPH</name>
<dbReference type="InterPro" id="IPR000595">
    <property type="entry name" value="cNMP-bd_dom"/>
</dbReference>
<dbReference type="GO" id="GO:0003700">
    <property type="term" value="F:DNA-binding transcription factor activity"/>
    <property type="evidence" value="ECO:0007669"/>
    <property type="project" value="InterPro"/>
</dbReference>
<dbReference type="OrthoDB" id="667966at2"/>
<dbReference type="EMBL" id="FOTK01000101">
    <property type="protein sequence ID" value="SFN00661.1"/>
    <property type="molecule type" value="Genomic_DNA"/>
</dbReference>
<dbReference type="Gene3D" id="2.60.120.10">
    <property type="entry name" value="Jelly Rolls"/>
    <property type="match status" value="1"/>
</dbReference>
<feature type="domain" description="Cyclic nucleotide-binding" evidence="4">
    <location>
        <begin position="39"/>
        <end position="87"/>
    </location>
</feature>
<dbReference type="InterPro" id="IPR018490">
    <property type="entry name" value="cNMP-bd_dom_sf"/>
</dbReference>
<keyword evidence="3" id="KW-0804">Transcription</keyword>
<dbReference type="Proteomes" id="UP000199048">
    <property type="component" value="Unassembled WGS sequence"/>
</dbReference>
<dbReference type="PROSITE" id="PS51063">
    <property type="entry name" value="HTH_CRP_2"/>
    <property type="match status" value="1"/>
</dbReference>
<keyword evidence="2" id="KW-0238">DNA-binding</keyword>
<sequence length="239" mass="26869">MFLEFGLDDLRTNDVSGHQPRSAGQDRFRAPADHAVESFRAGETIYKDGDTADFVYEVVFGVVRITTIACNGHRTVYAFHAAGDIFGIEKRSTRYSCAEAVSEARVLRCSDPRLEAMMISDPAVVRRLWAHVLENAERAEEMCLLRHAHAIHKFAYFLLEMSTPLTVGKAFKLPMSRFDIAAYLGVSSETVSRAFTLLRQRGLILTKGRFVTLISTVALREFVGDALRHRGLESDIRLR</sequence>
<dbReference type="InterPro" id="IPR036388">
    <property type="entry name" value="WH-like_DNA-bd_sf"/>
</dbReference>
<evidence type="ECO:0000313" key="6">
    <source>
        <dbReference type="EMBL" id="SFN00661.1"/>
    </source>
</evidence>
<dbReference type="InterPro" id="IPR014710">
    <property type="entry name" value="RmlC-like_jellyroll"/>
</dbReference>
<evidence type="ECO:0000313" key="7">
    <source>
        <dbReference type="Proteomes" id="UP000199048"/>
    </source>
</evidence>
<protein>
    <submittedName>
        <fullName evidence="6">CRP/FNR family transcriptional regulator, nitrogen fixation regulation protein</fullName>
    </submittedName>
</protein>
<dbReference type="PROSITE" id="PS50042">
    <property type="entry name" value="CNMP_BINDING_3"/>
    <property type="match status" value="1"/>
</dbReference>
<dbReference type="CDD" id="cd00038">
    <property type="entry name" value="CAP_ED"/>
    <property type="match status" value="1"/>
</dbReference>
<reference evidence="7" key="1">
    <citation type="submission" date="2016-10" db="EMBL/GenBank/DDBJ databases">
        <authorList>
            <person name="Varghese N."/>
            <person name="Submissions S."/>
        </authorList>
    </citation>
    <scope>NUCLEOTIDE SEQUENCE [LARGE SCALE GENOMIC DNA]</scope>
    <source>
        <strain evidence="7">BL36</strain>
    </source>
</reference>
<organism evidence="6 7">
    <name type="scientific">Methylobacterium pseudosasicola</name>
    <dbReference type="NCBI Taxonomy" id="582667"/>
    <lineage>
        <taxon>Bacteria</taxon>
        <taxon>Pseudomonadati</taxon>
        <taxon>Pseudomonadota</taxon>
        <taxon>Alphaproteobacteria</taxon>
        <taxon>Hyphomicrobiales</taxon>
        <taxon>Methylobacteriaceae</taxon>
        <taxon>Methylobacterium</taxon>
    </lineage>
</organism>
<dbReference type="InterPro" id="IPR012318">
    <property type="entry name" value="HTH_CRP"/>
</dbReference>
<keyword evidence="1" id="KW-0805">Transcription regulation</keyword>
<dbReference type="InterPro" id="IPR018335">
    <property type="entry name" value="Tscrpt_reg_HTH_Crp-type_CS"/>
</dbReference>